<dbReference type="InterPro" id="IPR013325">
    <property type="entry name" value="RNA_pol_sigma_r2"/>
</dbReference>
<evidence type="ECO:0000313" key="8">
    <source>
        <dbReference type="EMBL" id="QJD99142.1"/>
    </source>
</evidence>
<dbReference type="Gene3D" id="1.10.10.10">
    <property type="entry name" value="Winged helix-like DNA-binding domain superfamily/Winged helix DNA-binding domain"/>
    <property type="match status" value="1"/>
</dbReference>
<dbReference type="RefSeq" id="WP_169434039.1">
    <property type="nucleotide sequence ID" value="NZ_CP051685.1"/>
</dbReference>
<keyword evidence="4" id="KW-0238">DNA-binding</keyword>
<proteinExistence type="inferred from homology"/>
<dbReference type="SUPFAM" id="SSF88946">
    <property type="entry name" value="Sigma2 domain of RNA polymerase sigma factors"/>
    <property type="match status" value="1"/>
</dbReference>
<name>A0A7Z2ZR63_9BURK</name>
<dbReference type="SUPFAM" id="SSF88659">
    <property type="entry name" value="Sigma3 and sigma4 domains of RNA polymerase sigma factors"/>
    <property type="match status" value="1"/>
</dbReference>
<dbReference type="InterPro" id="IPR013324">
    <property type="entry name" value="RNA_pol_sigma_r3/r4-like"/>
</dbReference>
<dbReference type="NCBIfam" id="TIGR02937">
    <property type="entry name" value="sigma70-ECF"/>
    <property type="match status" value="1"/>
</dbReference>
<comment type="similarity">
    <text evidence="1">Belongs to the sigma-70 factor family. ECF subfamily.</text>
</comment>
<dbReference type="CDD" id="cd06171">
    <property type="entry name" value="Sigma70_r4"/>
    <property type="match status" value="1"/>
</dbReference>
<accession>A0A7Z2ZR63</accession>
<dbReference type="GO" id="GO:0006352">
    <property type="term" value="P:DNA-templated transcription initiation"/>
    <property type="evidence" value="ECO:0007669"/>
    <property type="project" value="InterPro"/>
</dbReference>
<dbReference type="Proteomes" id="UP000502415">
    <property type="component" value="Chromosome"/>
</dbReference>
<organism evidence="8 9">
    <name type="scientific">Massilia forsythiae</name>
    <dbReference type="NCBI Taxonomy" id="2728020"/>
    <lineage>
        <taxon>Bacteria</taxon>
        <taxon>Pseudomonadati</taxon>
        <taxon>Pseudomonadota</taxon>
        <taxon>Betaproteobacteria</taxon>
        <taxon>Burkholderiales</taxon>
        <taxon>Oxalobacteraceae</taxon>
        <taxon>Telluria group</taxon>
        <taxon>Massilia</taxon>
    </lineage>
</organism>
<keyword evidence="3" id="KW-0731">Sigma factor</keyword>
<evidence type="ECO:0000256" key="2">
    <source>
        <dbReference type="ARBA" id="ARBA00023015"/>
    </source>
</evidence>
<evidence type="ECO:0000256" key="3">
    <source>
        <dbReference type="ARBA" id="ARBA00023082"/>
    </source>
</evidence>
<dbReference type="PANTHER" id="PTHR43133:SF8">
    <property type="entry name" value="RNA POLYMERASE SIGMA FACTOR HI_1459-RELATED"/>
    <property type="match status" value="1"/>
</dbReference>
<dbReference type="PANTHER" id="PTHR43133">
    <property type="entry name" value="RNA POLYMERASE ECF-TYPE SIGMA FACTO"/>
    <property type="match status" value="1"/>
</dbReference>
<feature type="domain" description="RNA polymerase sigma factor 70 region 4 type 2" evidence="7">
    <location>
        <begin position="130"/>
        <end position="181"/>
    </location>
</feature>
<feature type="domain" description="RNA polymerase sigma-70 region 2" evidence="6">
    <location>
        <begin position="25"/>
        <end position="89"/>
    </location>
</feature>
<dbReference type="AlphaFoldDB" id="A0A7Z2ZR63"/>
<dbReference type="InterPro" id="IPR013249">
    <property type="entry name" value="RNA_pol_sigma70_r4_t2"/>
</dbReference>
<dbReference type="Pfam" id="PF04542">
    <property type="entry name" value="Sigma70_r2"/>
    <property type="match status" value="1"/>
</dbReference>
<sequence>MPIDPSDEDLALCYRDGDLAAFEELYRRHSGGLYRFIAWRSPRREWVDEVVQDSWAALHQARGRYVASASFRTFLYQIARNRLIDLIRHDPRTLLESELGGAHGLAALADGQGQGATPEEALDARQQTTLLHRAIRALPDEQREALVLQQFSGLALDEIAALCGVPLETVKSRLRYAMRKLRDQLATDTAREAGA</sequence>
<evidence type="ECO:0000256" key="4">
    <source>
        <dbReference type="ARBA" id="ARBA00023125"/>
    </source>
</evidence>
<dbReference type="KEGG" id="mfy:HH212_03085"/>
<reference evidence="8 9" key="1">
    <citation type="submission" date="2020-04" db="EMBL/GenBank/DDBJ databases">
        <title>Genome sequencing of novel species.</title>
        <authorList>
            <person name="Heo J."/>
            <person name="Kim S.-J."/>
            <person name="Kim J.-S."/>
            <person name="Hong S.-B."/>
            <person name="Kwon S.-W."/>
        </authorList>
    </citation>
    <scope>NUCLEOTIDE SEQUENCE [LARGE SCALE GENOMIC DNA]</scope>
    <source>
        <strain evidence="8 9">GN2-R2</strain>
    </source>
</reference>
<evidence type="ECO:0000259" key="7">
    <source>
        <dbReference type="Pfam" id="PF08281"/>
    </source>
</evidence>
<dbReference type="EMBL" id="CP051685">
    <property type="protein sequence ID" value="QJD99142.1"/>
    <property type="molecule type" value="Genomic_DNA"/>
</dbReference>
<dbReference type="InterPro" id="IPR007627">
    <property type="entry name" value="RNA_pol_sigma70_r2"/>
</dbReference>
<keyword evidence="5" id="KW-0804">Transcription</keyword>
<dbReference type="Pfam" id="PF08281">
    <property type="entry name" value="Sigma70_r4_2"/>
    <property type="match status" value="1"/>
</dbReference>
<evidence type="ECO:0000259" key="6">
    <source>
        <dbReference type="Pfam" id="PF04542"/>
    </source>
</evidence>
<keyword evidence="2" id="KW-0805">Transcription regulation</keyword>
<protein>
    <submittedName>
        <fullName evidence="8">Sigma-70 family RNA polymerase sigma factor</fullName>
    </submittedName>
</protein>
<dbReference type="InterPro" id="IPR039425">
    <property type="entry name" value="RNA_pol_sigma-70-like"/>
</dbReference>
<evidence type="ECO:0000313" key="9">
    <source>
        <dbReference type="Proteomes" id="UP000502415"/>
    </source>
</evidence>
<keyword evidence="9" id="KW-1185">Reference proteome</keyword>
<dbReference type="Gene3D" id="1.10.1740.10">
    <property type="match status" value="1"/>
</dbReference>
<dbReference type="GO" id="GO:0016987">
    <property type="term" value="F:sigma factor activity"/>
    <property type="evidence" value="ECO:0007669"/>
    <property type="project" value="UniProtKB-KW"/>
</dbReference>
<evidence type="ECO:0000256" key="5">
    <source>
        <dbReference type="ARBA" id="ARBA00023163"/>
    </source>
</evidence>
<dbReference type="InterPro" id="IPR036388">
    <property type="entry name" value="WH-like_DNA-bd_sf"/>
</dbReference>
<gene>
    <name evidence="8" type="ORF">HH212_03085</name>
</gene>
<evidence type="ECO:0000256" key="1">
    <source>
        <dbReference type="ARBA" id="ARBA00010641"/>
    </source>
</evidence>
<dbReference type="GO" id="GO:0003677">
    <property type="term" value="F:DNA binding"/>
    <property type="evidence" value="ECO:0007669"/>
    <property type="project" value="UniProtKB-KW"/>
</dbReference>
<dbReference type="InterPro" id="IPR014284">
    <property type="entry name" value="RNA_pol_sigma-70_dom"/>
</dbReference>